<protein>
    <recommendedName>
        <fullName evidence="1">MACPF domain-containing protein</fullName>
    </recommendedName>
</protein>
<dbReference type="Proteomes" id="UP000006241">
    <property type="component" value="Unassembled WGS sequence"/>
</dbReference>
<feature type="non-terminal residue" evidence="2">
    <location>
        <position position="308"/>
    </location>
</feature>
<sequence>MKKINLIYTLIASTLLLTNCKKNEITQEKLPNNNLEKQASSMDNKLDLLGYGYDATGRYANIESSRLQVIDAEKFYNLDRSHVGIIAGVEDFFEYKFANNAREYSDSLSVKATGGFSAFGLFKAEINTSFGNSEAFKGSYSLANATKYIVQKRLNFSTSIQNLRDNYLSASFVNDLNRLSAQEIVSYYGTHVCTNIVLGAKFSFSYRTETSSSKKRESLAAGLAVNGLAKVWSATADFTYNASDAKANYNQQVNYRSVGGDGTQGLIGEISLDYSTPTKISINQWQSTCKPQNAILIDFGNGGLVPLY</sequence>
<dbReference type="PROSITE" id="PS51412">
    <property type="entry name" value="MACPF_2"/>
    <property type="match status" value="1"/>
</dbReference>
<comment type="caution">
    <text evidence="2">The sequence shown here is derived from an EMBL/GenBank/DDBJ whole genome shotgun (WGS) entry which is preliminary data.</text>
</comment>
<dbReference type="RefSeq" id="WP_003006902.1">
    <property type="nucleotide sequence ID" value="NZ_GG668631.1"/>
</dbReference>
<dbReference type="AlphaFoldDB" id="C2FV94"/>
<dbReference type="Pfam" id="PF01823">
    <property type="entry name" value="MACPF"/>
    <property type="match status" value="1"/>
</dbReference>
<evidence type="ECO:0000313" key="3">
    <source>
        <dbReference type="Proteomes" id="UP000006241"/>
    </source>
</evidence>
<proteinExistence type="predicted"/>
<reference evidence="2 3" key="1">
    <citation type="submission" date="2009-01" db="EMBL/GenBank/DDBJ databases">
        <authorList>
            <person name="Qin X."/>
            <person name="Bachman B."/>
            <person name="Battles P."/>
            <person name="Bell A."/>
            <person name="Bess C."/>
            <person name="Bickham C."/>
            <person name="Chaboub L."/>
            <person name="Chen D."/>
            <person name="Coyle M."/>
            <person name="Deiros D.R."/>
            <person name="Dinh H."/>
            <person name="Forbes L."/>
            <person name="Fowler G."/>
            <person name="Francisco L."/>
            <person name="Fu Q."/>
            <person name="Gubbala S."/>
            <person name="Hale W."/>
            <person name="Han Y."/>
            <person name="Hemphill L."/>
            <person name="Highlander S.K."/>
            <person name="Hirani K."/>
            <person name="Hogues M."/>
            <person name="Jackson L."/>
            <person name="Jakkamsetti A."/>
            <person name="Javaid M."/>
            <person name="Jiang H."/>
            <person name="Korchina V."/>
            <person name="Kovar C."/>
            <person name="Lara F."/>
            <person name="Lee S."/>
            <person name="Mata R."/>
            <person name="Mathew T."/>
            <person name="Moen C."/>
            <person name="Morales K."/>
            <person name="Munidasa M."/>
            <person name="Nazareth L."/>
            <person name="Ngo R."/>
            <person name="Nguyen L."/>
            <person name="Okwuonu G."/>
            <person name="Ongeri F."/>
            <person name="Patil S."/>
            <person name="Petrosino J."/>
            <person name="Pham C."/>
            <person name="Pham P."/>
            <person name="Pu L.-L."/>
            <person name="Puazo M."/>
            <person name="Raj R."/>
            <person name="Reid J."/>
            <person name="Rouhana J."/>
            <person name="Saada N."/>
            <person name="Shang Y."/>
            <person name="Simmons D."/>
            <person name="Thornton R."/>
            <person name="Warren J."/>
            <person name="Weissenberger G."/>
            <person name="Zhang J."/>
            <person name="Zhang L."/>
            <person name="Zhou C."/>
            <person name="Zhu D."/>
            <person name="Muzny D."/>
            <person name="Worley K."/>
            <person name="Gibbs R."/>
        </authorList>
    </citation>
    <scope>NUCLEOTIDE SEQUENCE [LARGE SCALE GENOMIC DNA]</scope>
    <source>
        <strain evidence="2 3">ATCC 33300</strain>
    </source>
</reference>
<evidence type="ECO:0000313" key="2">
    <source>
        <dbReference type="EMBL" id="EEI93217.1"/>
    </source>
</evidence>
<organism evidence="2 3">
    <name type="scientific">Sphingobacterium spiritivorum ATCC 33300</name>
    <dbReference type="NCBI Taxonomy" id="525372"/>
    <lineage>
        <taxon>Bacteria</taxon>
        <taxon>Pseudomonadati</taxon>
        <taxon>Bacteroidota</taxon>
        <taxon>Sphingobacteriia</taxon>
        <taxon>Sphingobacteriales</taxon>
        <taxon>Sphingobacteriaceae</taxon>
        <taxon>Sphingobacterium</taxon>
    </lineage>
</organism>
<accession>C2FV94</accession>
<name>C2FV94_SPHSI</name>
<feature type="domain" description="MACPF" evidence="1">
    <location>
        <begin position="1"/>
        <end position="308"/>
    </location>
</feature>
<dbReference type="HOGENOM" id="CLU_068387_0_0_10"/>
<dbReference type="EMBL" id="ACHB01000030">
    <property type="protein sequence ID" value="EEI93217.1"/>
    <property type="molecule type" value="Genomic_DNA"/>
</dbReference>
<gene>
    <name evidence="2" type="ORF">HMPREF0765_1250</name>
</gene>
<dbReference type="InterPro" id="IPR020864">
    <property type="entry name" value="MACPF"/>
</dbReference>
<evidence type="ECO:0000259" key="1">
    <source>
        <dbReference type="PROSITE" id="PS51412"/>
    </source>
</evidence>